<dbReference type="PROSITE" id="PS50011">
    <property type="entry name" value="PROTEIN_KINASE_DOM"/>
    <property type="match status" value="1"/>
</dbReference>
<dbReference type="InterPro" id="IPR011009">
    <property type="entry name" value="Kinase-like_dom_sf"/>
</dbReference>
<accession>A0CPU8</accession>
<dbReference type="GO" id="GO:0004674">
    <property type="term" value="F:protein serine/threonine kinase activity"/>
    <property type="evidence" value="ECO:0000318"/>
    <property type="project" value="GO_Central"/>
</dbReference>
<dbReference type="Proteomes" id="UP000000600">
    <property type="component" value="Unassembled WGS sequence"/>
</dbReference>
<dbReference type="PROSITE" id="PS00107">
    <property type="entry name" value="PROTEIN_KINASE_ATP"/>
    <property type="match status" value="1"/>
</dbReference>
<dbReference type="GeneID" id="5025997"/>
<dbReference type="RefSeq" id="XP_001440212.1">
    <property type="nucleotide sequence ID" value="XM_001440175.1"/>
</dbReference>
<keyword evidence="7" id="KW-1185">Reference proteome</keyword>
<reference evidence="6 7" key="1">
    <citation type="journal article" date="2006" name="Nature">
        <title>Global trends of whole-genome duplications revealed by the ciliate Paramecium tetraurelia.</title>
        <authorList>
            <consortium name="Genoscope"/>
            <person name="Aury J.-M."/>
            <person name="Jaillon O."/>
            <person name="Duret L."/>
            <person name="Noel B."/>
            <person name="Jubin C."/>
            <person name="Porcel B.M."/>
            <person name="Segurens B."/>
            <person name="Daubin V."/>
            <person name="Anthouard V."/>
            <person name="Aiach N."/>
            <person name="Arnaiz O."/>
            <person name="Billaut A."/>
            <person name="Beisson J."/>
            <person name="Blanc I."/>
            <person name="Bouhouche K."/>
            <person name="Camara F."/>
            <person name="Duharcourt S."/>
            <person name="Guigo R."/>
            <person name="Gogendeau D."/>
            <person name="Katinka M."/>
            <person name="Keller A.-M."/>
            <person name="Kissmehl R."/>
            <person name="Klotz C."/>
            <person name="Koll F."/>
            <person name="Le Moue A."/>
            <person name="Lepere C."/>
            <person name="Malinsky S."/>
            <person name="Nowacki M."/>
            <person name="Nowak J.K."/>
            <person name="Plattner H."/>
            <person name="Poulain J."/>
            <person name="Ruiz F."/>
            <person name="Serrano V."/>
            <person name="Zagulski M."/>
            <person name="Dessen P."/>
            <person name="Betermier M."/>
            <person name="Weissenbach J."/>
            <person name="Scarpelli C."/>
            <person name="Schachter V."/>
            <person name="Sperling L."/>
            <person name="Meyer E."/>
            <person name="Cohen J."/>
            <person name="Wincker P."/>
        </authorList>
    </citation>
    <scope>NUCLEOTIDE SEQUENCE [LARGE SCALE GENOMIC DNA]</scope>
    <source>
        <strain evidence="6 7">Stock d4-2</strain>
    </source>
</reference>
<dbReference type="PROSITE" id="PS00108">
    <property type="entry name" value="PROTEIN_KINASE_ST"/>
    <property type="match status" value="1"/>
</dbReference>
<dbReference type="InterPro" id="IPR017441">
    <property type="entry name" value="Protein_kinase_ATP_BS"/>
</dbReference>
<dbReference type="GO" id="GO:0007165">
    <property type="term" value="P:signal transduction"/>
    <property type="evidence" value="ECO:0000318"/>
    <property type="project" value="GO_Central"/>
</dbReference>
<sequence length="515" mass="60032">MIFQIGQNDGRKFWCKNNIPNFDVEEVQNVKIANFYKIGKTFGQKCLRQYFLIKQYLFYSDVGNFKNIKGYVRLDGVYLQFQTVNQEYQIYLRNNGFQIILCTDIAEQFKEWSYILSLKCILTTFEKDYKIGPLIGNGSFSTVYECWNHEGELFAVKAIAKQSSKQLKINKQYELQLLSEINALREFNHENILKLHQVYENAEKLYLVTEYVNGYELISKATSKIPYSSSELQSFVYRMLLAIHTIHSQNIMHRDIKPQNIMLRNGQLHSPILIDFGLAVSTQFKDIPFPSCGSLGYTFISNPSYSAPEIIRFEETKKQYNSQCDIFSFGVTLFAIVFGYNPFKGNDQKTTVKRNADAYFEIPSSPYPSECNLILLMTKKYPKDRITAQQALNHQFFKVKFYLTINLPMSIMTKQQYEMSKSDKNINVHASLEVDWQFGLNNQFLNSSCSPKNQKNRTSTVNSNPQRKLTVPSLDQIDEFQLDVYEDSIELSHIEKLKMNQNHFYNQKNLLNSIL</sequence>
<dbReference type="STRING" id="5888.A0CPU8"/>
<dbReference type="EMBL" id="CT868130">
    <property type="protein sequence ID" value="CAK72815.1"/>
    <property type="molecule type" value="Genomic_DNA"/>
</dbReference>
<name>A0CPU8_PARTE</name>
<dbReference type="eggNOG" id="KOG0032">
    <property type="taxonomic scope" value="Eukaryota"/>
</dbReference>
<dbReference type="GO" id="GO:0005524">
    <property type="term" value="F:ATP binding"/>
    <property type="evidence" value="ECO:0007669"/>
    <property type="project" value="UniProtKB-UniRule"/>
</dbReference>
<gene>
    <name evidence="6" type="ORF">GSPATT00009207001</name>
</gene>
<comment type="subunit">
    <text evidence="1">Monomer.</text>
</comment>
<dbReference type="PANTHER" id="PTHR24347">
    <property type="entry name" value="SERINE/THREONINE-PROTEIN KINASE"/>
    <property type="match status" value="1"/>
</dbReference>
<proteinExistence type="predicted"/>
<feature type="domain" description="Protein kinase" evidence="5">
    <location>
        <begin position="129"/>
        <end position="397"/>
    </location>
</feature>
<dbReference type="Gene3D" id="1.10.510.10">
    <property type="entry name" value="Transferase(Phosphotransferase) domain 1"/>
    <property type="match status" value="1"/>
</dbReference>
<evidence type="ECO:0000259" key="5">
    <source>
        <dbReference type="PROSITE" id="PS50011"/>
    </source>
</evidence>
<dbReference type="KEGG" id="ptm:GSPATT00009207001"/>
<dbReference type="SUPFAM" id="SSF56112">
    <property type="entry name" value="Protein kinase-like (PK-like)"/>
    <property type="match status" value="1"/>
</dbReference>
<evidence type="ECO:0000313" key="6">
    <source>
        <dbReference type="EMBL" id="CAK72815.1"/>
    </source>
</evidence>
<keyword evidence="2 4" id="KW-0547">Nucleotide-binding</keyword>
<dbReference type="InterPro" id="IPR000719">
    <property type="entry name" value="Prot_kinase_dom"/>
</dbReference>
<evidence type="ECO:0000256" key="3">
    <source>
        <dbReference type="ARBA" id="ARBA00022840"/>
    </source>
</evidence>
<evidence type="ECO:0000256" key="1">
    <source>
        <dbReference type="ARBA" id="ARBA00011245"/>
    </source>
</evidence>
<protein>
    <recommendedName>
        <fullName evidence="5">Protein kinase domain-containing protein</fullName>
    </recommendedName>
</protein>
<dbReference type="HOGENOM" id="CLU_544543_0_0_1"/>
<dbReference type="InParanoid" id="A0CPU8"/>
<dbReference type="Pfam" id="PF00069">
    <property type="entry name" value="Pkinase"/>
    <property type="match status" value="1"/>
</dbReference>
<dbReference type="OrthoDB" id="4062651at2759"/>
<dbReference type="SMART" id="SM00220">
    <property type="entry name" value="S_TKc"/>
    <property type="match status" value="1"/>
</dbReference>
<evidence type="ECO:0000313" key="7">
    <source>
        <dbReference type="Proteomes" id="UP000000600"/>
    </source>
</evidence>
<keyword evidence="3 4" id="KW-0067">ATP-binding</keyword>
<evidence type="ECO:0000256" key="4">
    <source>
        <dbReference type="PROSITE-ProRule" id="PRU10141"/>
    </source>
</evidence>
<organism evidence="6 7">
    <name type="scientific">Paramecium tetraurelia</name>
    <dbReference type="NCBI Taxonomy" id="5888"/>
    <lineage>
        <taxon>Eukaryota</taxon>
        <taxon>Sar</taxon>
        <taxon>Alveolata</taxon>
        <taxon>Ciliophora</taxon>
        <taxon>Intramacronucleata</taxon>
        <taxon>Oligohymenophorea</taxon>
        <taxon>Peniculida</taxon>
        <taxon>Parameciidae</taxon>
        <taxon>Paramecium</taxon>
    </lineage>
</organism>
<evidence type="ECO:0000256" key="2">
    <source>
        <dbReference type="ARBA" id="ARBA00022741"/>
    </source>
</evidence>
<dbReference type="InterPro" id="IPR008271">
    <property type="entry name" value="Ser/Thr_kinase_AS"/>
</dbReference>
<dbReference type="OMA" id="LAIHTIH"/>
<dbReference type="AlphaFoldDB" id="A0CPU8"/>
<feature type="binding site" evidence="4">
    <location>
        <position position="161"/>
    </location>
    <ligand>
        <name>ATP</name>
        <dbReference type="ChEBI" id="CHEBI:30616"/>
    </ligand>
</feature>
<dbReference type="FunFam" id="1.10.510.10:FF:000571">
    <property type="entry name" value="Maternal embryonic leucine zipper kinase"/>
    <property type="match status" value="1"/>
</dbReference>